<name>A0ACB8QJX8_9AGAM</name>
<proteinExistence type="predicted"/>
<keyword evidence="2" id="KW-1185">Reference proteome</keyword>
<dbReference type="EMBL" id="MU273556">
    <property type="protein sequence ID" value="KAI0032124.1"/>
    <property type="molecule type" value="Genomic_DNA"/>
</dbReference>
<protein>
    <submittedName>
        <fullName evidence="1">Uncharacterized protein</fullName>
    </submittedName>
</protein>
<dbReference type="Proteomes" id="UP000814128">
    <property type="component" value="Unassembled WGS sequence"/>
</dbReference>
<sequence>MASNTVTPSDEELRATAISLKGDNPSFGVARLRALLLQENSSWTVSEGRLKKILQSEGLINNQQQQSSIQSAEIYPSSRLVEDLDIERWSSLVEVKYFDKRKGKGLVAKEKIASGETIWKEDPFILAPEWELYDMQQLSRVCAHCTTPLGESALIVRCPASTSTAYCPVRFCTRLCLSRAQRTHPLNCIAQNPASAPLLAFARKNNWLGLHALAQCTARLLLDAQSDDQRLLEDDWKIVSSLAVLGMEERAKGIWFGGSEPDRPTWKKAHKLYLHAFDVPMTPAEQKKLARFVKKQLPPHIHQALFPYEEFLRGLGRMSLNLEGHGGLYTLHSHLNHDCDPNVSVRHFDQRTALSRITLVARRDIEPGEELMVTYVDPNMNVRGRRNKLGAWNFGTCKCKRCLEEEKTEKAGGQGSMKDKDMEDLEKELKAGLGVS</sequence>
<accession>A0ACB8QJX8</accession>
<organism evidence="1 2">
    <name type="scientific">Vararia minispora EC-137</name>
    <dbReference type="NCBI Taxonomy" id="1314806"/>
    <lineage>
        <taxon>Eukaryota</taxon>
        <taxon>Fungi</taxon>
        <taxon>Dikarya</taxon>
        <taxon>Basidiomycota</taxon>
        <taxon>Agaricomycotina</taxon>
        <taxon>Agaricomycetes</taxon>
        <taxon>Russulales</taxon>
        <taxon>Lachnocladiaceae</taxon>
        <taxon>Vararia</taxon>
    </lineage>
</organism>
<reference evidence="1" key="1">
    <citation type="submission" date="2021-02" db="EMBL/GenBank/DDBJ databases">
        <authorList>
            <consortium name="DOE Joint Genome Institute"/>
            <person name="Ahrendt S."/>
            <person name="Looney B.P."/>
            <person name="Miyauchi S."/>
            <person name="Morin E."/>
            <person name="Drula E."/>
            <person name="Courty P.E."/>
            <person name="Chicoki N."/>
            <person name="Fauchery L."/>
            <person name="Kohler A."/>
            <person name="Kuo A."/>
            <person name="Labutti K."/>
            <person name="Pangilinan J."/>
            <person name="Lipzen A."/>
            <person name="Riley R."/>
            <person name="Andreopoulos W."/>
            <person name="He G."/>
            <person name="Johnson J."/>
            <person name="Barry K.W."/>
            <person name="Grigoriev I.V."/>
            <person name="Nagy L."/>
            <person name="Hibbett D."/>
            <person name="Henrissat B."/>
            <person name="Matheny P.B."/>
            <person name="Labbe J."/>
            <person name="Martin F."/>
        </authorList>
    </citation>
    <scope>NUCLEOTIDE SEQUENCE</scope>
    <source>
        <strain evidence="1">EC-137</strain>
    </source>
</reference>
<evidence type="ECO:0000313" key="1">
    <source>
        <dbReference type="EMBL" id="KAI0032124.1"/>
    </source>
</evidence>
<comment type="caution">
    <text evidence="1">The sequence shown here is derived from an EMBL/GenBank/DDBJ whole genome shotgun (WGS) entry which is preliminary data.</text>
</comment>
<reference evidence="1" key="2">
    <citation type="journal article" date="2022" name="New Phytol.">
        <title>Evolutionary transition to the ectomycorrhizal habit in the genomes of a hyperdiverse lineage of mushroom-forming fungi.</title>
        <authorList>
            <person name="Looney B."/>
            <person name="Miyauchi S."/>
            <person name="Morin E."/>
            <person name="Drula E."/>
            <person name="Courty P.E."/>
            <person name="Kohler A."/>
            <person name="Kuo A."/>
            <person name="LaButti K."/>
            <person name="Pangilinan J."/>
            <person name="Lipzen A."/>
            <person name="Riley R."/>
            <person name="Andreopoulos W."/>
            <person name="He G."/>
            <person name="Johnson J."/>
            <person name="Nolan M."/>
            <person name="Tritt A."/>
            <person name="Barry K.W."/>
            <person name="Grigoriev I.V."/>
            <person name="Nagy L.G."/>
            <person name="Hibbett D."/>
            <person name="Henrissat B."/>
            <person name="Matheny P.B."/>
            <person name="Labbe J."/>
            <person name="Martin F.M."/>
        </authorList>
    </citation>
    <scope>NUCLEOTIDE SEQUENCE</scope>
    <source>
        <strain evidence="1">EC-137</strain>
    </source>
</reference>
<gene>
    <name evidence="1" type="ORF">K488DRAFT_50580</name>
</gene>
<evidence type="ECO:0000313" key="2">
    <source>
        <dbReference type="Proteomes" id="UP000814128"/>
    </source>
</evidence>